<dbReference type="PRINTS" id="PR00111">
    <property type="entry name" value="ABHYDROLASE"/>
</dbReference>
<dbReference type="Pfam" id="PF00561">
    <property type="entry name" value="Abhydrolase_1"/>
    <property type="match status" value="1"/>
</dbReference>
<evidence type="ECO:0000313" key="2">
    <source>
        <dbReference type="EMBL" id="KAH7133111.1"/>
    </source>
</evidence>
<dbReference type="GO" id="GO:0016787">
    <property type="term" value="F:hydrolase activity"/>
    <property type="evidence" value="ECO:0007669"/>
    <property type="project" value="UniProtKB-KW"/>
</dbReference>
<sequence>MATYETAQNQFVTVNGIKFAYRRLGPSHGIPLLLLVGFRGTMDHWDPALVNPLAAKRPVMLIDNAGVGWSEGEVPKSLTTWAQYYVQVLRALGIQRADIMGFSMGGCVAQLVALNAPGLTRRLILCGTTPSTGEGVVSAPLGPFNNLKAATTEQEHKDAWIHGLFNTSDGNWNAGEASWKRMLAARPDRCPNVDAANSHRQAIAFAKFMDPKQAKDASYNRFNELRMPVLIANGAEDLLLPSENSYLMWKMLNKANAQLHLFPNCGHGFLFQYGEEFSKMINDFLDREGSPQSRL</sequence>
<keyword evidence="2" id="KW-0378">Hydrolase</keyword>
<dbReference type="Proteomes" id="UP000717696">
    <property type="component" value="Unassembled WGS sequence"/>
</dbReference>
<proteinExistence type="predicted"/>
<comment type="caution">
    <text evidence="2">The sequence shown here is derived from an EMBL/GenBank/DDBJ whole genome shotgun (WGS) entry which is preliminary data.</text>
</comment>
<dbReference type="AlphaFoldDB" id="A0A9P9IUS1"/>
<dbReference type="PANTHER" id="PTHR43433:SF5">
    <property type="entry name" value="AB HYDROLASE-1 DOMAIN-CONTAINING PROTEIN"/>
    <property type="match status" value="1"/>
</dbReference>
<reference evidence="2" key="1">
    <citation type="journal article" date="2021" name="Nat. Commun.">
        <title>Genetic determinants of endophytism in the Arabidopsis root mycobiome.</title>
        <authorList>
            <person name="Mesny F."/>
            <person name="Miyauchi S."/>
            <person name="Thiergart T."/>
            <person name="Pickel B."/>
            <person name="Atanasova L."/>
            <person name="Karlsson M."/>
            <person name="Huettel B."/>
            <person name="Barry K.W."/>
            <person name="Haridas S."/>
            <person name="Chen C."/>
            <person name="Bauer D."/>
            <person name="Andreopoulos W."/>
            <person name="Pangilinan J."/>
            <person name="LaButti K."/>
            <person name="Riley R."/>
            <person name="Lipzen A."/>
            <person name="Clum A."/>
            <person name="Drula E."/>
            <person name="Henrissat B."/>
            <person name="Kohler A."/>
            <person name="Grigoriev I.V."/>
            <person name="Martin F.M."/>
            <person name="Hacquard S."/>
        </authorList>
    </citation>
    <scope>NUCLEOTIDE SEQUENCE</scope>
    <source>
        <strain evidence="2">MPI-CAGE-AT-0021</strain>
    </source>
</reference>
<organism evidence="2 3">
    <name type="scientific">Dactylonectria estremocensis</name>
    <dbReference type="NCBI Taxonomy" id="1079267"/>
    <lineage>
        <taxon>Eukaryota</taxon>
        <taxon>Fungi</taxon>
        <taxon>Dikarya</taxon>
        <taxon>Ascomycota</taxon>
        <taxon>Pezizomycotina</taxon>
        <taxon>Sordariomycetes</taxon>
        <taxon>Hypocreomycetidae</taxon>
        <taxon>Hypocreales</taxon>
        <taxon>Nectriaceae</taxon>
        <taxon>Dactylonectria</taxon>
    </lineage>
</organism>
<name>A0A9P9IUS1_9HYPO</name>
<accession>A0A9P9IUS1</accession>
<feature type="domain" description="AB hydrolase-1" evidence="1">
    <location>
        <begin position="31"/>
        <end position="271"/>
    </location>
</feature>
<dbReference type="OrthoDB" id="8119704at2759"/>
<dbReference type="EMBL" id="JAGMUU010000018">
    <property type="protein sequence ID" value="KAH7133111.1"/>
    <property type="molecule type" value="Genomic_DNA"/>
</dbReference>
<dbReference type="InterPro" id="IPR029058">
    <property type="entry name" value="AB_hydrolase_fold"/>
</dbReference>
<keyword evidence="3" id="KW-1185">Reference proteome</keyword>
<dbReference type="Gene3D" id="3.40.50.1820">
    <property type="entry name" value="alpha/beta hydrolase"/>
    <property type="match status" value="1"/>
</dbReference>
<dbReference type="PANTHER" id="PTHR43433">
    <property type="entry name" value="HYDROLASE, ALPHA/BETA FOLD FAMILY PROTEIN"/>
    <property type="match status" value="1"/>
</dbReference>
<dbReference type="SUPFAM" id="SSF53474">
    <property type="entry name" value="alpha/beta-Hydrolases"/>
    <property type="match status" value="1"/>
</dbReference>
<dbReference type="InterPro" id="IPR000073">
    <property type="entry name" value="AB_hydrolase_1"/>
</dbReference>
<gene>
    <name evidence="2" type="ORF">B0J13DRAFT_93566</name>
</gene>
<evidence type="ECO:0000259" key="1">
    <source>
        <dbReference type="Pfam" id="PF00561"/>
    </source>
</evidence>
<dbReference type="InterPro" id="IPR050471">
    <property type="entry name" value="AB_hydrolase"/>
</dbReference>
<protein>
    <submittedName>
        <fullName evidence="2">Alpha/Beta hydrolase protein</fullName>
    </submittedName>
</protein>
<evidence type="ECO:0000313" key="3">
    <source>
        <dbReference type="Proteomes" id="UP000717696"/>
    </source>
</evidence>